<organism evidence="1 2">
    <name type="scientific">Aspergillus keveii</name>
    <dbReference type="NCBI Taxonomy" id="714993"/>
    <lineage>
        <taxon>Eukaryota</taxon>
        <taxon>Fungi</taxon>
        <taxon>Dikarya</taxon>
        <taxon>Ascomycota</taxon>
        <taxon>Pezizomycotina</taxon>
        <taxon>Eurotiomycetes</taxon>
        <taxon>Eurotiomycetidae</taxon>
        <taxon>Eurotiales</taxon>
        <taxon>Aspergillaceae</taxon>
        <taxon>Aspergillus</taxon>
        <taxon>Aspergillus subgen. Nidulantes</taxon>
    </lineage>
</organism>
<gene>
    <name evidence="1" type="ORF">BJX66DRAFT_331285</name>
</gene>
<comment type="caution">
    <text evidence="1">The sequence shown here is derived from an EMBL/GenBank/DDBJ whole genome shotgun (WGS) entry which is preliminary data.</text>
</comment>
<evidence type="ECO:0000313" key="1">
    <source>
        <dbReference type="EMBL" id="KAL2801100.1"/>
    </source>
</evidence>
<evidence type="ECO:0000313" key="2">
    <source>
        <dbReference type="Proteomes" id="UP001610563"/>
    </source>
</evidence>
<protein>
    <submittedName>
        <fullName evidence="1">Uncharacterized protein</fullName>
    </submittedName>
</protein>
<proteinExistence type="predicted"/>
<reference evidence="1 2" key="1">
    <citation type="submission" date="2024-07" db="EMBL/GenBank/DDBJ databases">
        <title>Section-level genome sequencing and comparative genomics of Aspergillus sections Usti and Cavernicolus.</title>
        <authorList>
            <consortium name="Lawrence Berkeley National Laboratory"/>
            <person name="Nybo J.L."/>
            <person name="Vesth T.C."/>
            <person name="Theobald S."/>
            <person name="Frisvad J.C."/>
            <person name="Larsen T.O."/>
            <person name="Kjaerboelling I."/>
            <person name="Rothschild-Mancinelli K."/>
            <person name="Lyhne E.K."/>
            <person name="Kogle M.E."/>
            <person name="Barry K."/>
            <person name="Clum A."/>
            <person name="Na H."/>
            <person name="Ledsgaard L."/>
            <person name="Lin J."/>
            <person name="Lipzen A."/>
            <person name="Kuo A."/>
            <person name="Riley R."/>
            <person name="Mondo S."/>
            <person name="Labutti K."/>
            <person name="Haridas S."/>
            <person name="Pangalinan J."/>
            <person name="Salamov A.A."/>
            <person name="Simmons B.A."/>
            <person name="Magnuson J.K."/>
            <person name="Chen J."/>
            <person name="Drula E."/>
            <person name="Henrissat B."/>
            <person name="Wiebenga A."/>
            <person name="Lubbers R.J."/>
            <person name="Gomes A.C."/>
            <person name="Makela M.R."/>
            <person name="Stajich J."/>
            <person name="Grigoriev I.V."/>
            <person name="Mortensen U.H."/>
            <person name="De Vries R.P."/>
            <person name="Baker S.E."/>
            <person name="Andersen M.R."/>
        </authorList>
    </citation>
    <scope>NUCLEOTIDE SEQUENCE [LARGE SCALE GENOMIC DNA]</scope>
    <source>
        <strain evidence="1 2">CBS 209.92</strain>
    </source>
</reference>
<sequence>MSSYLFLYVQPHANHRGTFTQWRRDPLLPTDPLLLDIEHTHTIYLDATTPPAAPTLSETTEYTHLNIYRFGTLTTIHSLQLKAHLHTLTIDASICSLHWATYTSITETNPPSQSAPVVVMVGMTIPIEDAPAREVLDSWYANEHIPALARVEGWMGSTRMKLVESYGGHERRGGSEDTSGTGLAPYLAVHEWDEPNGLGGEAWKAANCTPSTARIEALQVMPMQRSVWRSANLGIKTGN</sequence>
<accession>A0ABR4GPV3</accession>
<dbReference type="Proteomes" id="UP001610563">
    <property type="component" value="Unassembled WGS sequence"/>
</dbReference>
<name>A0ABR4GPV3_9EURO</name>
<keyword evidence="2" id="KW-1185">Reference proteome</keyword>
<dbReference type="EMBL" id="JBFTWV010000001">
    <property type="protein sequence ID" value="KAL2801100.1"/>
    <property type="molecule type" value="Genomic_DNA"/>
</dbReference>